<evidence type="ECO:0000313" key="1">
    <source>
        <dbReference type="EMBL" id="ETR71412.1"/>
    </source>
</evidence>
<gene>
    <name evidence="1" type="ORF">OMM_02506</name>
</gene>
<accession>A0A1V1P943</accession>
<dbReference type="Gene3D" id="2.60.40.1120">
    <property type="entry name" value="Carboxypeptidase-like, regulatory domain"/>
    <property type="match status" value="1"/>
</dbReference>
<dbReference type="GO" id="GO:0030246">
    <property type="term" value="F:carbohydrate binding"/>
    <property type="evidence" value="ECO:0007669"/>
    <property type="project" value="InterPro"/>
</dbReference>
<evidence type="ECO:0000313" key="2">
    <source>
        <dbReference type="Proteomes" id="UP000189670"/>
    </source>
</evidence>
<dbReference type="EMBL" id="ATBP01000272">
    <property type="protein sequence ID" value="ETR71412.1"/>
    <property type="molecule type" value="Genomic_DNA"/>
</dbReference>
<evidence type="ECO:0008006" key="3">
    <source>
        <dbReference type="Google" id="ProtNLM"/>
    </source>
</evidence>
<sequence>MIDLSKAKSQIVFCMFSIIMFIIGPFTCLADETASIATGALHGTITDNETSKPIADVRIEAGNFVTYSESNGYFRFSFIPEGTYNIAVIAHLYKLRLVRDIYIKENKTFELNLSLKRNHQPHVFTGSASMITCKSAMFNGSVHPNGYPTTAFFEYGRSRAYGMKTRYINAGRSLDPVSVNIAVDSLVPETTYHYRLVALNNDGTTYGKDQTFVTDVPILDITQFSAIALPSGKSIIRPFTIRNMGCGPLDFHLTVSDAYALSPNQSNKTFSGIVIPEISDGTIDAGLSRSIAFTYTAKSLPYGDYQVDLAIDHNALNYPNPLVLHIPIQITSPKITVLPKQFKFVVQKGNIKKDSVTIVNTGNTDLKWHMNVRGQATTHDRYPLHYYMPRSKDDIDDRTGSTIANNYGGPDRFGYMWSDNHAESGPAYDWVEISRSGEKITNIKDDAYVGPFDIGFSFPFYGHHYDHFYVSSNGFIGFGPSTDYASHSNMPIPAEKTPNSFIAALWDDLSPDDGAIYYYSRSNKLIVQFEKMKKYPQNGLATFQIILDPNGSIHMQYKTIHTDFNTNSCTVGIENNDGSDGLEVAFNINYLQEKWPFVLNPIAAHG</sequence>
<protein>
    <recommendedName>
        <fullName evidence="3">Fibronectin type-III domain-containing protein</fullName>
    </recommendedName>
</protein>
<dbReference type="Proteomes" id="UP000189670">
    <property type="component" value="Unassembled WGS sequence"/>
</dbReference>
<dbReference type="InterPro" id="IPR013784">
    <property type="entry name" value="Carb-bd-like_fold"/>
</dbReference>
<organism evidence="1 2">
    <name type="scientific">Candidatus Magnetoglobus multicellularis str. Araruama</name>
    <dbReference type="NCBI Taxonomy" id="890399"/>
    <lineage>
        <taxon>Bacteria</taxon>
        <taxon>Pseudomonadati</taxon>
        <taxon>Thermodesulfobacteriota</taxon>
        <taxon>Desulfobacteria</taxon>
        <taxon>Desulfobacterales</taxon>
        <taxon>Desulfobacteraceae</taxon>
        <taxon>Candidatus Magnetoglobus</taxon>
    </lineage>
</organism>
<reference evidence="2" key="1">
    <citation type="submission" date="2012-11" db="EMBL/GenBank/DDBJ databases">
        <authorList>
            <person name="Lucero-Rivera Y.E."/>
            <person name="Tovar-Ramirez D."/>
        </authorList>
    </citation>
    <scope>NUCLEOTIDE SEQUENCE [LARGE SCALE GENOMIC DNA]</scope>
    <source>
        <strain evidence="2">Araruama</strain>
    </source>
</reference>
<comment type="caution">
    <text evidence="1">The sequence shown here is derived from an EMBL/GenBank/DDBJ whole genome shotgun (WGS) entry which is preliminary data.</text>
</comment>
<dbReference type="SUPFAM" id="SSF49452">
    <property type="entry name" value="Starch-binding domain-like"/>
    <property type="match status" value="1"/>
</dbReference>
<dbReference type="Pfam" id="PF13620">
    <property type="entry name" value="CarboxypepD_reg"/>
    <property type="match status" value="1"/>
</dbReference>
<dbReference type="AlphaFoldDB" id="A0A1V1P943"/>
<name>A0A1V1P943_9BACT</name>
<proteinExistence type="predicted"/>